<feature type="transmembrane region" description="Helical" evidence="2">
    <location>
        <begin position="44"/>
        <end position="67"/>
    </location>
</feature>
<evidence type="ECO:0008006" key="5">
    <source>
        <dbReference type="Google" id="ProtNLM"/>
    </source>
</evidence>
<protein>
    <recommendedName>
        <fullName evidence="5">Fucose-specific lectin</fullName>
    </recommendedName>
</protein>
<dbReference type="Gene3D" id="2.120.10.70">
    <property type="entry name" value="Fucose-specific lectin"/>
    <property type="match status" value="1"/>
</dbReference>
<dbReference type="SUPFAM" id="SSF89372">
    <property type="entry name" value="Fucose-specific lectin"/>
    <property type="match status" value="1"/>
</dbReference>
<keyword evidence="2" id="KW-1133">Transmembrane helix</keyword>
<organism evidence="3 4">
    <name type="scientific">Lasiosphaeria hispida</name>
    <dbReference type="NCBI Taxonomy" id="260671"/>
    <lineage>
        <taxon>Eukaryota</taxon>
        <taxon>Fungi</taxon>
        <taxon>Dikarya</taxon>
        <taxon>Ascomycota</taxon>
        <taxon>Pezizomycotina</taxon>
        <taxon>Sordariomycetes</taxon>
        <taxon>Sordariomycetidae</taxon>
        <taxon>Sordariales</taxon>
        <taxon>Lasiosphaeriaceae</taxon>
        <taxon>Lasiosphaeria</taxon>
    </lineage>
</organism>
<evidence type="ECO:0000256" key="2">
    <source>
        <dbReference type="SAM" id="Phobius"/>
    </source>
</evidence>
<reference evidence="3" key="1">
    <citation type="journal article" date="2023" name="Mol. Phylogenet. Evol.">
        <title>Genome-scale phylogeny and comparative genomics of the fungal order Sordariales.</title>
        <authorList>
            <person name="Hensen N."/>
            <person name="Bonometti L."/>
            <person name="Westerberg I."/>
            <person name="Brannstrom I.O."/>
            <person name="Guillou S."/>
            <person name="Cros-Aarteil S."/>
            <person name="Calhoun S."/>
            <person name="Haridas S."/>
            <person name="Kuo A."/>
            <person name="Mondo S."/>
            <person name="Pangilinan J."/>
            <person name="Riley R."/>
            <person name="LaButti K."/>
            <person name="Andreopoulos B."/>
            <person name="Lipzen A."/>
            <person name="Chen C."/>
            <person name="Yan M."/>
            <person name="Daum C."/>
            <person name="Ng V."/>
            <person name="Clum A."/>
            <person name="Steindorff A."/>
            <person name="Ohm R.A."/>
            <person name="Martin F."/>
            <person name="Silar P."/>
            <person name="Natvig D.O."/>
            <person name="Lalanne C."/>
            <person name="Gautier V."/>
            <person name="Ament-Velasquez S.L."/>
            <person name="Kruys A."/>
            <person name="Hutchinson M.I."/>
            <person name="Powell A.J."/>
            <person name="Barry K."/>
            <person name="Miller A.N."/>
            <person name="Grigoriev I.V."/>
            <person name="Debuchy R."/>
            <person name="Gladieux P."/>
            <person name="Hiltunen Thoren M."/>
            <person name="Johannesson H."/>
        </authorList>
    </citation>
    <scope>NUCLEOTIDE SEQUENCE</scope>
    <source>
        <strain evidence="3">CBS 955.72</strain>
    </source>
</reference>
<keyword evidence="2" id="KW-0812">Transmembrane</keyword>
<reference evidence="3" key="2">
    <citation type="submission" date="2023-06" db="EMBL/GenBank/DDBJ databases">
        <authorList>
            <consortium name="Lawrence Berkeley National Laboratory"/>
            <person name="Haridas S."/>
            <person name="Hensen N."/>
            <person name="Bonometti L."/>
            <person name="Westerberg I."/>
            <person name="Brannstrom I.O."/>
            <person name="Guillou S."/>
            <person name="Cros-Aarteil S."/>
            <person name="Calhoun S."/>
            <person name="Kuo A."/>
            <person name="Mondo S."/>
            <person name="Pangilinan J."/>
            <person name="Riley R."/>
            <person name="Labutti K."/>
            <person name="Andreopoulos B."/>
            <person name="Lipzen A."/>
            <person name="Chen C."/>
            <person name="Yanf M."/>
            <person name="Daum C."/>
            <person name="Ng V."/>
            <person name="Clum A."/>
            <person name="Steindorff A."/>
            <person name="Ohm R."/>
            <person name="Martin F."/>
            <person name="Silar P."/>
            <person name="Natvig D."/>
            <person name="Lalanne C."/>
            <person name="Gautier V."/>
            <person name="Ament-Velasquez S.L."/>
            <person name="Kruys A."/>
            <person name="Hutchinson M.I."/>
            <person name="Powell A.J."/>
            <person name="Barry K."/>
            <person name="Miller A.N."/>
            <person name="Grigoriev I.V."/>
            <person name="Debuchy R."/>
            <person name="Gladieux P."/>
            <person name="Thoren M.H."/>
            <person name="Johannesson H."/>
        </authorList>
    </citation>
    <scope>NUCLEOTIDE SEQUENCE</scope>
    <source>
        <strain evidence="3">CBS 955.72</strain>
    </source>
</reference>
<name>A0AAJ0HAB7_9PEZI</name>
<keyword evidence="4" id="KW-1185">Reference proteome</keyword>
<proteinExistence type="predicted"/>
<feature type="compositionally biased region" description="Pro residues" evidence="1">
    <location>
        <begin position="79"/>
        <end position="93"/>
    </location>
</feature>
<sequence length="450" mass="48484">MTSYEWGNDLNEGGPRRDGDGSNQGFLQHPAHLHPQTPRKSKRWIWVAIGVIIAVVLALGLGIGLTIGRKASTSADNKPPIPTPPGPKPPIAPPGDAGRPTILLAETKLATVHRDDTLGNDIHAVYYQSASGALMVSQWNSSTRAWNATNISAALDAVGRPIRPQNGTALAVDHPNGPVQGGTDDGFLVNVRYVSVADNPEYIVGPAAAAGAWTLGTLSNYAPPPVSKGSQMAAIYDGCASGCTGTSVFLYENASQELIVFKNVFGNRDWDQYRFEEFTSFRVVPEPGAALTMTRFTPSGERKEATGLRMYVDVSRQLQEYSWTGGDAQWVHTSKQWPLSDPDARDDTYHAPWISATSWNSTAGSGPKNILLALLFNNGSIVVHWLDEPTGSWATGFPSPTNVSALALNDNMRAYCVQNGQIREYDIDMSRPASWKFVSNVTSLATDGST</sequence>
<gene>
    <name evidence="3" type="ORF">B0T25DRAFT_265901</name>
</gene>
<evidence type="ECO:0000313" key="4">
    <source>
        <dbReference type="Proteomes" id="UP001275084"/>
    </source>
</evidence>
<dbReference type="EMBL" id="JAUIQD010000006">
    <property type="protein sequence ID" value="KAK3345936.1"/>
    <property type="molecule type" value="Genomic_DNA"/>
</dbReference>
<comment type="caution">
    <text evidence="3">The sequence shown here is derived from an EMBL/GenBank/DDBJ whole genome shotgun (WGS) entry which is preliminary data.</text>
</comment>
<dbReference type="Proteomes" id="UP001275084">
    <property type="component" value="Unassembled WGS sequence"/>
</dbReference>
<accession>A0AAJ0HAB7</accession>
<feature type="region of interest" description="Disordered" evidence="1">
    <location>
        <begin position="71"/>
        <end position="99"/>
    </location>
</feature>
<dbReference type="AlphaFoldDB" id="A0AAJ0HAB7"/>
<keyword evidence="2" id="KW-0472">Membrane</keyword>
<evidence type="ECO:0000313" key="3">
    <source>
        <dbReference type="EMBL" id="KAK3345936.1"/>
    </source>
</evidence>
<evidence type="ECO:0000256" key="1">
    <source>
        <dbReference type="SAM" id="MobiDB-lite"/>
    </source>
</evidence>
<feature type="region of interest" description="Disordered" evidence="1">
    <location>
        <begin position="1"/>
        <end position="35"/>
    </location>
</feature>